<keyword evidence="1" id="KW-0812">Transmembrane</keyword>
<keyword evidence="1" id="KW-0472">Membrane</keyword>
<protein>
    <submittedName>
        <fullName evidence="2">Uncharacterized protein</fullName>
    </submittedName>
</protein>
<sequence length="193" mass="19778">MALDITTSPAEARLTPVPRQHAAAFCFLLLVAACALASFAFACATPFAAFAVIAAAMLPLRSALAAVVGAWLVNQGIGFGALHYPVDANTLAWGVAIGVAALAATFVARVVLQRSRALPLPAALPLMLLAAYATYELALLAVTPVLGGAGSFTLAIVARLGLTSAAWLVGLVAVCEIVRLLAPFKSNRALIQK</sequence>
<dbReference type="RefSeq" id="WP_231318439.1">
    <property type="nucleotide sequence ID" value="NZ_CP088156.1"/>
</dbReference>
<organism evidence="2 3">
    <name type="scientific">Bradyrhizobium ontarionense</name>
    <dbReference type="NCBI Taxonomy" id="2898149"/>
    <lineage>
        <taxon>Bacteria</taxon>
        <taxon>Pseudomonadati</taxon>
        <taxon>Pseudomonadota</taxon>
        <taxon>Alphaproteobacteria</taxon>
        <taxon>Hyphomicrobiales</taxon>
        <taxon>Nitrobacteraceae</taxon>
        <taxon>Bradyrhizobium</taxon>
    </lineage>
</organism>
<feature type="transmembrane region" description="Helical" evidence="1">
    <location>
        <begin position="124"/>
        <end position="146"/>
    </location>
</feature>
<proteinExistence type="predicted"/>
<accession>A0ABY3R635</accession>
<feature type="transmembrane region" description="Helical" evidence="1">
    <location>
        <begin position="91"/>
        <end position="112"/>
    </location>
</feature>
<gene>
    <name evidence="2" type="ORF">LQG66_25710</name>
</gene>
<feature type="transmembrane region" description="Helical" evidence="1">
    <location>
        <begin position="152"/>
        <end position="178"/>
    </location>
</feature>
<keyword evidence="1" id="KW-1133">Transmembrane helix</keyword>
<name>A0ABY3R635_9BRAD</name>
<dbReference type="EMBL" id="CP088156">
    <property type="protein sequence ID" value="UFZ02653.1"/>
    <property type="molecule type" value="Genomic_DNA"/>
</dbReference>
<feature type="transmembrane region" description="Helical" evidence="1">
    <location>
        <begin position="22"/>
        <end position="42"/>
    </location>
</feature>
<evidence type="ECO:0000313" key="2">
    <source>
        <dbReference type="EMBL" id="UFZ02653.1"/>
    </source>
</evidence>
<evidence type="ECO:0000313" key="3">
    <source>
        <dbReference type="Proteomes" id="UP001431010"/>
    </source>
</evidence>
<evidence type="ECO:0000256" key="1">
    <source>
        <dbReference type="SAM" id="Phobius"/>
    </source>
</evidence>
<keyword evidence="3" id="KW-1185">Reference proteome</keyword>
<feature type="transmembrane region" description="Helical" evidence="1">
    <location>
        <begin position="49"/>
        <end position="71"/>
    </location>
</feature>
<reference evidence="2" key="1">
    <citation type="journal article" date="2024" name="Antonie Van Leeuwenhoek">
        <title>Bradyrhizobium ontarionense sp. nov., a novel bacterial symbiont isolated from Aeschynomene indica (Indian jointvetch), harbours photosynthesis, nitrogen fixation and nitrous oxide (N2O) reductase genes.</title>
        <authorList>
            <person name="Bromfield E.S.P."/>
            <person name="Cloutier S."/>
        </authorList>
    </citation>
    <scope>NUCLEOTIDE SEQUENCE</scope>
    <source>
        <strain evidence="2">A19</strain>
    </source>
</reference>
<dbReference type="Proteomes" id="UP001431010">
    <property type="component" value="Chromosome"/>
</dbReference>